<reference evidence="3" key="1">
    <citation type="journal article" date="2019" name="Int. J. Syst. Evol. Microbiol.">
        <title>The Global Catalogue of Microorganisms (GCM) 10K type strain sequencing project: providing services to taxonomists for standard genome sequencing and annotation.</title>
        <authorList>
            <consortium name="The Broad Institute Genomics Platform"/>
            <consortium name="The Broad Institute Genome Sequencing Center for Infectious Disease"/>
            <person name="Wu L."/>
            <person name="Ma J."/>
        </authorList>
    </citation>
    <scope>NUCLEOTIDE SEQUENCE [LARGE SCALE GENOMIC DNA]</scope>
    <source>
        <strain evidence="3">IBRC-M 10906</strain>
    </source>
</reference>
<protein>
    <submittedName>
        <fullName evidence="2">MBL fold metallo-hydrolase</fullName>
    </submittedName>
</protein>
<keyword evidence="3" id="KW-1185">Reference proteome</keyword>
<feature type="domain" description="Metallo-beta-lactamase" evidence="1">
    <location>
        <begin position="52"/>
        <end position="270"/>
    </location>
</feature>
<comment type="caution">
    <text evidence="2">The sequence shown here is derived from an EMBL/GenBank/DDBJ whole genome shotgun (WGS) entry which is preliminary data.</text>
</comment>
<sequence>MAADPAEAATGFTVLGTAQKAAWDARTLPPVERLPSGLWSIPVPIPDNPLRYTLCYVVPGDDGLVVVDPGWDSGDGWDTLVAGLAEAGAAPRDVVGIVATHVHPDHHGLSGRLREESGAWIAMHPAERDTLPQRLAAQHNAGTASTMSAWLRQRGVPEQDAAALGGPFDEERLGPDGYVMAEPDVLLEDGDLVPLRGRTLRAVWTPGHTPGHLCLRDVDAGLLLTGDHVLPRITPNIGLYPGAVGSPLGDFLRSLERIGDYDDHDALPAHEYRFRGLAGRTRMLREHHEERCRELLAVVADLGEASPWQIAMNLRWSRPWAEIGHMRIGALAETEAHIDHLVRQGRLVWHDPEGAEGVRVRPAGRDTVSATTRSSP</sequence>
<organism evidence="2 3">
    <name type="scientific">Prauserella oleivorans</name>
    <dbReference type="NCBI Taxonomy" id="1478153"/>
    <lineage>
        <taxon>Bacteria</taxon>
        <taxon>Bacillati</taxon>
        <taxon>Actinomycetota</taxon>
        <taxon>Actinomycetes</taxon>
        <taxon>Pseudonocardiales</taxon>
        <taxon>Pseudonocardiaceae</taxon>
        <taxon>Prauserella</taxon>
    </lineage>
</organism>
<dbReference type="PANTHER" id="PTHR42951">
    <property type="entry name" value="METALLO-BETA-LACTAMASE DOMAIN-CONTAINING"/>
    <property type="match status" value="1"/>
</dbReference>
<dbReference type="Proteomes" id="UP001597478">
    <property type="component" value="Unassembled WGS sequence"/>
</dbReference>
<dbReference type="EMBL" id="JBHUOF010000007">
    <property type="protein sequence ID" value="MFD2799210.1"/>
    <property type="molecule type" value="Genomic_DNA"/>
</dbReference>
<dbReference type="Pfam" id="PF00753">
    <property type="entry name" value="Lactamase_B"/>
    <property type="match status" value="1"/>
</dbReference>
<proteinExistence type="predicted"/>
<evidence type="ECO:0000313" key="2">
    <source>
        <dbReference type="EMBL" id="MFD2799210.1"/>
    </source>
</evidence>
<gene>
    <name evidence="2" type="ORF">ACFS2C_07395</name>
</gene>
<dbReference type="Gene3D" id="1.10.10.10">
    <property type="entry name" value="Winged helix-like DNA-binding domain superfamily/Winged helix DNA-binding domain"/>
    <property type="match status" value="1"/>
</dbReference>
<dbReference type="Gene3D" id="3.60.15.10">
    <property type="entry name" value="Ribonuclease Z/Hydroxyacylglutathione hydrolase-like"/>
    <property type="match status" value="1"/>
</dbReference>
<dbReference type="InterPro" id="IPR036866">
    <property type="entry name" value="RibonucZ/Hydroxyglut_hydro"/>
</dbReference>
<dbReference type="InterPro" id="IPR036388">
    <property type="entry name" value="WH-like_DNA-bd_sf"/>
</dbReference>
<dbReference type="SMART" id="SM00849">
    <property type="entry name" value="Lactamase_B"/>
    <property type="match status" value="1"/>
</dbReference>
<dbReference type="SUPFAM" id="SSF56281">
    <property type="entry name" value="Metallo-hydrolase/oxidoreductase"/>
    <property type="match status" value="1"/>
</dbReference>
<dbReference type="InterPro" id="IPR050855">
    <property type="entry name" value="NDM-1-like"/>
</dbReference>
<evidence type="ECO:0000259" key="1">
    <source>
        <dbReference type="SMART" id="SM00849"/>
    </source>
</evidence>
<dbReference type="RefSeq" id="WP_377386147.1">
    <property type="nucleotide sequence ID" value="NZ_JBHSAN010000006.1"/>
</dbReference>
<evidence type="ECO:0000313" key="3">
    <source>
        <dbReference type="Proteomes" id="UP001597478"/>
    </source>
</evidence>
<name>A0ABW5W9R8_9PSEU</name>
<dbReference type="InterPro" id="IPR001279">
    <property type="entry name" value="Metallo-B-lactamas"/>
</dbReference>
<accession>A0ABW5W9R8</accession>